<feature type="repeat" description="ANK" evidence="3">
    <location>
        <begin position="170"/>
        <end position="202"/>
    </location>
</feature>
<accession>A0ABP0LYC1</accession>
<feature type="repeat" description="ANK" evidence="3">
    <location>
        <begin position="301"/>
        <end position="333"/>
    </location>
</feature>
<feature type="repeat" description="ANK" evidence="3">
    <location>
        <begin position="334"/>
        <end position="366"/>
    </location>
</feature>
<feature type="repeat" description="ANK" evidence="3">
    <location>
        <begin position="577"/>
        <end position="609"/>
    </location>
</feature>
<evidence type="ECO:0000256" key="3">
    <source>
        <dbReference type="PROSITE-ProRule" id="PRU00023"/>
    </source>
</evidence>
<dbReference type="SMART" id="SM00248">
    <property type="entry name" value="ANK"/>
    <property type="match status" value="14"/>
</dbReference>
<feature type="repeat" description="ANK" evidence="3">
    <location>
        <begin position="90"/>
        <end position="122"/>
    </location>
</feature>
<feature type="repeat" description="ANK" evidence="3">
    <location>
        <begin position="203"/>
        <end position="235"/>
    </location>
</feature>
<dbReference type="InterPro" id="IPR002110">
    <property type="entry name" value="Ankyrin_rpt"/>
</dbReference>
<dbReference type="InterPro" id="IPR036770">
    <property type="entry name" value="Ankyrin_rpt-contain_sf"/>
</dbReference>
<proteinExistence type="predicted"/>
<evidence type="ECO:0000256" key="1">
    <source>
        <dbReference type="ARBA" id="ARBA00022737"/>
    </source>
</evidence>
<feature type="non-terminal residue" evidence="4">
    <location>
        <position position="1"/>
    </location>
</feature>
<evidence type="ECO:0000313" key="5">
    <source>
        <dbReference type="Proteomes" id="UP001642464"/>
    </source>
</evidence>
<protein>
    <submittedName>
        <fullName evidence="4">Ankyrin repeat protein RF_0381</fullName>
    </submittedName>
</protein>
<feature type="repeat" description="ANK" evidence="3">
    <location>
        <begin position="506"/>
        <end position="538"/>
    </location>
</feature>
<dbReference type="Pfam" id="PF12796">
    <property type="entry name" value="Ank_2"/>
    <property type="match status" value="5"/>
</dbReference>
<dbReference type="Pfam" id="PF00023">
    <property type="entry name" value="Ank"/>
    <property type="match status" value="2"/>
</dbReference>
<feature type="repeat" description="ANK" evidence="3">
    <location>
        <begin position="544"/>
        <end position="576"/>
    </location>
</feature>
<dbReference type="Proteomes" id="UP001642464">
    <property type="component" value="Unassembled WGS sequence"/>
</dbReference>
<keyword evidence="2 3" id="KW-0040">ANK repeat</keyword>
<reference evidence="4 5" key="1">
    <citation type="submission" date="2024-02" db="EMBL/GenBank/DDBJ databases">
        <authorList>
            <person name="Chen Y."/>
            <person name="Shah S."/>
            <person name="Dougan E. K."/>
            <person name="Thang M."/>
            <person name="Chan C."/>
        </authorList>
    </citation>
    <scope>NUCLEOTIDE SEQUENCE [LARGE SCALE GENOMIC DNA]</scope>
</reference>
<comment type="caution">
    <text evidence="4">The sequence shown here is derived from an EMBL/GenBank/DDBJ whole genome shotgun (WGS) entry which is preliminary data.</text>
</comment>
<feature type="repeat" description="ANK" evidence="3">
    <location>
        <begin position="611"/>
        <end position="643"/>
    </location>
</feature>
<dbReference type="InterPro" id="IPR051165">
    <property type="entry name" value="Multifunctional_ANK_Repeat"/>
</dbReference>
<organism evidence="4 5">
    <name type="scientific">Durusdinium trenchii</name>
    <dbReference type="NCBI Taxonomy" id="1381693"/>
    <lineage>
        <taxon>Eukaryota</taxon>
        <taxon>Sar</taxon>
        <taxon>Alveolata</taxon>
        <taxon>Dinophyceae</taxon>
        <taxon>Suessiales</taxon>
        <taxon>Symbiodiniaceae</taxon>
        <taxon>Durusdinium</taxon>
    </lineage>
</organism>
<dbReference type="SUPFAM" id="SSF48403">
    <property type="entry name" value="Ankyrin repeat"/>
    <property type="match status" value="2"/>
</dbReference>
<keyword evidence="1" id="KW-0677">Repeat</keyword>
<dbReference type="PROSITE" id="PS50088">
    <property type="entry name" value="ANK_REPEAT"/>
    <property type="match status" value="10"/>
</dbReference>
<sequence>RLCGILWNFPSIHHPWKTLLRSLVPLRPCRFHERPLPLSLMALQGTMKEADEASAKACRDILDAAEKGAVNAVRHFLRVVPDSIGVTDHEGKTALHVAVEKGQVAVTKLLVFSDAAVETKDHFGETALHLHARRSTGRSDGGAAGASASTVEVFQVLRAAGASVDAQNHFRRTALHLAAQFEHPEMAQLLLEAKADLEAQDHRGRTPLHLAVQFGHSNIVQQLLNAKANVHAEDDTGASVVRLAQCGVDLAEVLGAAGAKADAAEAHRCRDMAQAVEKAKLGALRHFLHCRPQEVMKADSLGRTLLHGAATRGSAKVLQLLLDAAALVDAKDVCGDTALHWAVQFGQIEAARQLLAAGASDVENNRGCRPLEFAVEKEDLKAAEALLASKANLHTSCSNNRTGQTLLQMAKEKNPQFAEDLLQISERPGAEQEADEVEAKACRDLFDAVRKGAVPAVRHLLRAGEEIGRTDKEGTTPLHLAARHGHVVVARQLLAAHAEVSAQNSYGETSLHLAAQQGHVGAVQLLLHFKAMVDEKTGSNTPTNGSTALHFAAQRGHGAAVAALLAARAVLEAPNVYGCLPLHLAAQQGNCDTARRLLEAAAAVNATTEKDGEVALHFAAKEKHCELLRLLVTAGASLNAQSRRGETPLHLVFPNAATEPSSPRRRRGSASVAQLLVAARADVDAKNSQGQSVKELAHAKGLAAFLSASLA</sequence>
<dbReference type="EMBL" id="CAXAMM010018591">
    <property type="protein sequence ID" value="CAK9043746.1"/>
    <property type="molecule type" value="Genomic_DNA"/>
</dbReference>
<evidence type="ECO:0000256" key="2">
    <source>
        <dbReference type="ARBA" id="ARBA00023043"/>
    </source>
</evidence>
<evidence type="ECO:0000313" key="4">
    <source>
        <dbReference type="EMBL" id="CAK9043746.1"/>
    </source>
</evidence>
<name>A0ABP0LYC1_9DINO</name>
<dbReference type="PANTHER" id="PTHR24123:SF33">
    <property type="entry name" value="PROTEIN HOS4"/>
    <property type="match status" value="1"/>
</dbReference>
<keyword evidence="5" id="KW-1185">Reference proteome</keyword>
<dbReference type="PROSITE" id="PS50297">
    <property type="entry name" value="ANK_REP_REGION"/>
    <property type="match status" value="10"/>
</dbReference>
<gene>
    <name evidence="4" type="ORF">SCF082_LOCUS24947</name>
</gene>
<dbReference type="Gene3D" id="1.25.40.20">
    <property type="entry name" value="Ankyrin repeat-containing domain"/>
    <property type="match status" value="7"/>
</dbReference>
<dbReference type="PANTHER" id="PTHR24123">
    <property type="entry name" value="ANKYRIN REPEAT-CONTAINING"/>
    <property type="match status" value="1"/>
</dbReference>
<feature type="repeat" description="ANK" evidence="3">
    <location>
        <begin position="473"/>
        <end position="505"/>
    </location>
</feature>
<dbReference type="PRINTS" id="PR01415">
    <property type="entry name" value="ANKYRIN"/>
</dbReference>